<feature type="transmembrane region" description="Helical" evidence="1">
    <location>
        <begin position="87"/>
        <end position="109"/>
    </location>
</feature>
<dbReference type="EMBL" id="JANSKA010000001">
    <property type="protein sequence ID" value="MCR9035526.1"/>
    <property type="molecule type" value="Genomic_DNA"/>
</dbReference>
<comment type="caution">
    <text evidence="3">The sequence shown here is derived from an EMBL/GenBank/DDBJ whole genome shotgun (WGS) entry which is preliminary data.</text>
</comment>
<evidence type="ECO:0000313" key="3">
    <source>
        <dbReference type="EMBL" id="MCR9035526.1"/>
    </source>
</evidence>
<gene>
    <name evidence="3" type="ORF">NVS32_00940</name>
</gene>
<dbReference type="Pfam" id="PF02517">
    <property type="entry name" value="Rce1-like"/>
    <property type="match status" value="1"/>
</dbReference>
<feature type="transmembrane region" description="Helical" evidence="1">
    <location>
        <begin position="44"/>
        <end position="67"/>
    </location>
</feature>
<keyword evidence="1" id="KW-1133">Transmembrane helix</keyword>
<keyword evidence="4" id="KW-1185">Reference proteome</keyword>
<keyword evidence="1" id="KW-0472">Membrane</keyword>
<dbReference type="InterPro" id="IPR042150">
    <property type="entry name" value="MmRce1-like"/>
</dbReference>
<accession>A0ABT1Z5P0</accession>
<protein>
    <submittedName>
        <fullName evidence="3">CPBP family intramembrane metalloprotease</fullName>
    </submittedName>
</protein>
<sequence length="302" mass="32142">MDSDEPVQSARGTVILFLVVTFALDWVSWILAGAQSGWAIDESSVVWGPLLAVSMFGPLAATIIVRVARKTTVDAGWRPRIKGGVRWYLLALAIPPALTLAGSVVYFVFLSGDFDPEASRFSAAAIAQLGIGADQVPAIFAVQVANAVIFAPFINMLLAIGEEAGWRGFLYPALREQMSRRHAAILTGAAWGLWHAPLIAMGYNYGTDYLGFPVLGIVAMTIFCMAFGMFLCFLRERSGSVWPCALAHGSLNAVAGLGMWFSRSAGGILGPMPLGLLGCIPVVLLALWLLGRLGAPSADVAR</sequence>
<keyword evidence="3" id="KW-0645">Protease</keyword>
<dbReference type="Proteomes" id="UP001204320">
    <property type="component" value="Unassembled WGS sequence"/>
</dbReference>
<keyword evidence="3" id="KW-0378">Hydrolase</keyword>
<reference evidence="3 4" key="1">
    <citation type="submission" date="2022-08" db="EMBL/GenBank/DDBJ databases">
        <title>Tractidigestivibacter montrealensis type strain KD21.</title>
        <authorList>
            <person name="Diop K."/>
            <person name="Richard C."/>
            <person name="Routy B."/>
        </authorList>
    </citation>
    <scope>NUCLEOTIDE SEQUENCE [LARGE SCALE GENOMIC DNA]</scope>
    <source>
        <strain evidence="3 4">KD21</strain>
    </source>
</reference>
<dbReference type="InterPro" id="IPR003675">
    <property type="entry name" value="Rce1/LyrA-like_dom"/>
</dbReference>
<organism evidence="3 4">
    <name type="scientific">Tractidigestivibacter montrealensis</name>
    <dbReference type="NCBI Taxonomy" id="2972466"/>
    <lineage>
        <taxon>Bacteria</taxon>
        <taxon>Bacillati</taxon>
        <taxon>Actinomycetota</taxon>
        <taxon>Coriobacteriia</taxon>
        <taxon>Coriobacteriales</taxon>
        <taxon>Atopobiaceae</taxon>
        <taxon>Tractidigestivibacter</taxon>
    </lineage>
</organism>
<keyword evidence="3" id="KW-0482">Metalloprotease</keyword>
<feature type="domain" description="CAAX prenyl protease 2/Lysostaphin resistance protein A-like" evidence="2">
    <location>
        <begin position="147"/>
        <end position="254"/>
    </location>
</feature>
<dbReference type="GO" id="GO:0008237">
    <property type="term" value="F:metallopeptidase activity"/>
    <property type="evidence" value="ECO:0007669"/>
    <property type="project" value="UniProtKB-KW"/>
</dbReference>
<feature type="transmembrane region" description="Helical" evidence="1">
    <location>
        <begin position="268"/>
        <end position="290"/>
    </location>
</feature>
<feature type="transmembrane region" description="Helical" evidence="1">
    <location>
        <begin position="182"/>
        <end position="203"/>
    </location>
</feature>
<proteinExistence type="predicted"/>
<feature type="transmembrane region" description="Helical" evidence="1">
    <location>
        <begin position="209"/>
        <end position="234"/>
    </location>
</feature>
<evidence type="ECO:0000259" key="2">
    <source>
        <dbReference type="Pfam" id="PF02517"/>
    </source>
</evidence>
<dbReference type="PANTHER" id="PTHR35797:SF1">
    <property type="entry name" value="PROTEASE"/>
    <property type="match status" value="1"/>
</dbReference>
<feature type="transmembrane region" description="Helical" evidence="1">
    <location>
        <begin position="138"/>
        <end position="161"/>
    </location>
</feature>
<feature type="transmembrane region" description="Helical" evidence="1">
    <location>
        <begin position="12"/>
        <end position="32"/>
    </location>
</feature>
<evidence type="ECO:0000313" key="4">
    <source>
        <dbReference type="Proteomes" id="UP001204320"/>
    </source>
</evidence>
<feature type="transmembrane region" description="Helical" evidence="1">
    <location>
        <begin position="241"/>
        <end position="262"/>
    </location>
</feature>
<evidence type="ECO:0000256" key="1">
    <source>
        <dbReference type="SAM" id="Phobius"/>
    </source>
</evidence>
<dbReference type="PANTHER" id="PTHR35797">
    <property type="entry name" value="PROTEASE-RELATED"/>
    <property type="match status" value="1"/>
</dbReference>
<name>A0ABT1Z5P0_9ACTN</name>
<keyword evidence="1" id="KW-0812">Transmembrane</keyword>
<dbReference type="RefSeq" id="WP_258498368.1">
    <property type="nucleotide sequence ID" value="NZ_JANSKA010000001.1"/>
</dbReference>